<dbReference type="AlphaFoldDB" id="A0A2P8D8M4"/>
<dbReference type="CDD" id="cd17535">
    <property type="entry name" value="REC_NarL-like"/>
    <property type="match status" value="1"/>
</dbReference>
<proteinExistence type="predicted"/>
<dbReference type="PROSITE" id="PS50043">
    <property type="entry name" value="HTH_LUXR_2"/>
    <property type="match status" value="1"/>
</dbReference>
<dbReference type="SUPFAM" id="SSF46894">
    <property type="entry name" value="C-terminal effector domain of the bipartite response regulators"/>
    <property type="match status" value="1"/>
</dbReference>
<dbReference type="Pfam" id="PF00072">
    <property type="entry name" value="Response_reg"/>
    <property type="match status" value="1"/>
</dbReference>
<dbReference type="PROSITE" id="PS50110">
    <property type="entry name" value="RESPONSE_REGULATORY"/>
    <property type="match status" value="1"/>
</dbReference>
<feature type="modified residue" description="4-aspartylphosphate" evidence="3">
    <location>
        <position position="56"/>
    </location>
</feature>
<evidence type="ECO:0000259" key="4">
    <source>
        <dbReference type="PROSITE" id="PS50043"/>
    </source>
</evidence>
<dbReference type="GO" id="GO:0003677">
    <property type="term" value="F:DNA binding"/>
    <property type="evidence" value="ECO:0007669"/>
    <property type="project" value="UniProtKB-KW"/>
</dbReference>
<dbReference type="PANTHER" id="PTHR43214">
    <property type="entry name" value="TWO-COMPONENT RESPONSE REGULATOR"/>
    <property type="match status" value="1"/>
</dbReference>
<reference evidence="6 7" key="1">
    <citation type="submission" date="2018-03" db="EMBL/GenBank/DDBJ databases">
        <title>Genomic Encyclopedia of Type Strains, Phase III (KMG-III): the genomes of soil and plant-associated and newly described type strains.</title>
        <authorList>
            <person name="Whitman W."/>
        </authorList>
    </citation>
    <scope>NUCLEOTIDE SEQUENCE [LARGE SCALE GENOMIC DNA]</scope>
    <source>
        <strain evidence="6 7">CGMCC 1.12700</strain>
    </source>
</reference>
<keyword evidence="1 3" id="KW-0597">Phosphoprotein</keyword>
<accession>A0A2P8D8M4</accession>
<evidence type="ECO:0000256" key="2">
    <source>
        <dbReference type="ARBA" id="ARBA00023125"/>
    </source>
</evidence>
<dbReference type="SUPFAM" id="SSF52172">
    <property type="entry name" value="CheY-like"/>
    <property type="match status" value="1"/>
</dbReference>
<dbReference type="PROSITE" id="PS00622">
    <property type="entry name" value="HTH_LUXR_1"/>
    <property type="match status" value="1"/>
</dbReference>
<evidence type="ECO:0000313" key="7">
    <source>
        <dbReference type="Proteomes" id="UP000240572"/>
    </source>
</evidence>
<evidence type="ECO:0000313" key="6">
    <source>
        <dbReference type="EMBL" id="PSK93586.1"/>
    </source>
</evidence>
<name>A0A2P8D8M4_9BACT</name>
<evidence type="ECO:0000256" key="1">
    <source>
        <dbReference type="ARBA" id="ARBA00022553"/>
    </source>
</evidence>
<feature type="domain" description="Response regulatory" evidence="5">
    <location>
        <begin position="5"/>
        <end position="121"/>
    </location>
</feature>
<keyword evidence="2 6" id="KW-0238">DNA-binding</keyword>
<dbReference type="RefSeq" id="WP_219905957.1">
    <property type="nucleotide sequence ID" value="NZ_PYGD01000002.1"/>
</dbReference>
<organism evidence="6 7">
    <name type="scientific">Taibaiella chishuiensis</name>
    <dbReference type="NCBI Taxonomy" id="1434707"/>
    <lineage>
        <taxon>Bacteria</taxon>
        <taxon>Pseudomonadati</taxon>
        <taxon>Bacteroidota</taxon>
        <taxon>Chitinophagia</taxon>
        <taxon>Chitinophagales</taxon>
        <taxon>Chitinophagaceae</taxon>
        <taxon>Taibaiella</taxon>
    </lineage>
</organism>
<dbReference type="InterPro" id="IPR016032">
    <property type="entry name" value="Sig_transdc_resp-reg_C-effctor"/>
</dbReference>
<dbReference type="Pfam" id="PF00196">
    <property type="entry name" value="GerE"/>
    <property type="match status" value="1"/>
</dbReference>
<dbReference type="Proteomes" id="UP000240572">
    <property type="component" value="Unassembled WGS sequence"/>
</dbReference>
<dbReference type="CDD" id="cd06170">
    <property type="entry name" value="LuxR_C_like"/>
    <property type="match status" value="1"/>
</dbReference>
<evidence type="ECO:0000259" key="5">
    <source>
        <dbReference type="PROSITE" id="PS50110"/>
    </source>
</evidence>
<dbReference type="Gene3D" id="3.40.50.2300">
    <property type="match status" value="1"/>
</dbReference>
<comment type="caution">
    <text evidence="6">The sequence shown here is derived from an EMBL/GenBank/DDBJ whole genome shotgun (WGS) entry which is preliminary data.</text>
</comment>
<dbReference type="PRINTS" id="PR00038">
    <property type="entry name" value="HTHLUXR"/>
</dbReference>
<dbReference type="PANTHER" id="PTHR43214:SF43">
    <property type="entry name" value="TWO-COMPONENT RESPONSE REGULATOR"/>
    <property type="match status" value="1"/>
</dbReference>
<dbReference type="InterPro" id="IPR001789">
    <property type="entry name" value="Sig_transdc_resp-reg_receiver"/>
</dbReference>
<dbReference type="SMART" id="SM00421">
    <property type="entry name" value="HTH_LUXR"/>
    <property type="match status" value="1"/>
</dbReference>
<gene>
    <name evidence="6" type="ORF">B0I18_102556</name>
</gene>
<dbReference type="EMBL" id="PYGD01000002">
    <property type="protein sequence ID" value="PSK93586.1"/>
    <property type="molecule type" value="Genomic_DNA"/>
</dbReference>
<protein>
    <submittedName>
        <fullName evidence="6">DNA-binding NarL/FixJ family response regulator</fullName>
    </submittedName>
</protein>
<dbReference type="SMART" id="SM00448">
    <property type="entry name" value="REC"/>
    <property type="match status" value="1"/>
</dbReference>
<dbReference type="InterPro" id="IPR058245">
    <property type="entry name" value="NreC/VraR/RcsB-like_REC"/>
</dbReference>
<keyword evidence="7" id="KW-1185">Reference proteome</keyword>
<evidence type="ECO:0000256" key="3">
    <source>
        <dbReference type="PROSITE-ProRule" id="PRU00169"/>
    </source>
</evidence>
<dbReference type="GO" id="GO:0000160">
    <property type="term" value="P:phosphorelay signal transduction system"/>
    <property type="evidence" value="ECO:0007669"/>
    <property type="project" value="InterPro"/>
</dbReference>
<dbReference type="InterPro" id="IPR000792">
    <property type="entry name" value="Tscrpt_reg_LuxR_C"/>
</dbReference>
<feature type="domain" description="HTH luxR-type" evidence="4">
    <location>
        <begin position="141"/>
        <end position="206"/>
    </location>
</feature>
<sequence length="209" mass="23279">MMNVRIGIVDDHPLLIKGLKGMLEQHSGIEITDTYQSGKELLAGLKVAQPDVLLLDIQLQGQSGDELMPLLNKQYPNMMVIALTNMEHEYYIKNMLQNGLMGYVLKTSNESVLLAAIQAVLKGSKYFDPAIRKIAAKVQSGITQQVLLTAREKEILQLITEDLTSQEIADRIFINKKTVEAHRLHLLQKLGVKTSASLVKKAIDMGLMK</sequence>
<dbReference type="InterPro" id="IPR039420">
    <property type="entry name" value="WalR-like"/>
</dbReference>
<dbReference type="GO" id="GO:0006355">
    <property type="term" value="P:regulation of DNA-templated transcription"/>
    <property type="evidence" value="ECO:0007669"/>
    <property type="project" value="InterPro"/>
</dbReference>
<dbReference type="InterPro" id="IPR011006">
    <property type="entry name" value="CheY-like_superfamily"/>
</dbReference>